<dbReference type="GO" id="GO:0005737">
    <property type="term" value="C:cytoplasm"/>
    <property type="evidence" value="ECO:0007669"/>
    <property type="project" value="TreeGrafter"/>
</dbReference>
<feature type="binding site" evidence="9">
    <location>
        <position position="90"/>
    </location>
    <ligand>
        <name>Mg(2+)</name>
        <dbReference type="ChEBI" id="CHEBI:18420"/>
    </ligand>
</feature>
<evidence type="ECO:0000256" key="4">
    <source>
        <dbReference type="ARBA" id="ARBA00022842"/>
    </source>
</evidence>
<dbReference type="PANTHER" id="PTHR20857:SF15">
    <property type="entry name" value="THIAMINE-PHOSPHATE SYNTHASE"/>
    <property type="match status" value="1"/>
</dbReference>
<evidence type="ECO:0000256" key="3">
    <source>
        <dbReference type="ARBA" id="ARBA00022723"/>
    </source>
</evidence>
<organism evidence="13 14">
    <name type="scientific">Natronospira elongata</name>
    <dbReference type="NCBI Taxonomy" id="3110268"/>
    <lineage>
        <taxon>Bacteria</taxon>
        <taxon>Pseudomonadati</taxon>
        <taxon>Pseudomonadota</taxon>
        <taxon>Gammaproteobacteria</taxon>
        <taxon>Natronospirales</taxon>
        <taxon>Natronospiraceae</taxon>
        <taxon>Natronospira</taxon>
    </lineage>
</organism>
<accession>A0AAP6JDD5</accession>
<dbReference type="RefSeq" id="WP_346050541.1">
    <property type="nucleotide sequence ID" value="NZ_JAYGII010000004.1"/>
</dbReference>
<feature type="domain" description="Thiamine phosphate synthase/TenI" evidence="12">
    <location>
        <begin position="9"/>
        <end position="188"/>
    </location>
</feature>
<dbReference type="InterPro" id="IPR022998">
    <property type="entry name" value="ThiamineP_synth_TenI"/>
</dbReference>
<protein>
    <recommendedName>
        <fullName evidence="9">Thiamine-phosphate synthase</fullName>
        <shortName evidence="9">TP synthase</shortName>
        <shortName evidence="9">TPS</shortName>
        <ecNumber evidence="9">2.5.1.3</ecNumber>
    </recommendedName>
    <alternativeName>
        <fullName evidence="9">Thiamine-phosphate pyrophosphorylase</fullName>
        <shortName evidence="9">TMP pyrophosphorylase</shortName>
        <shortName evidence="9">TMP-PPase</shortName>
    </alternativeName>
</protein>
<comment type="catalytic activity">
    <reaction evidence="7 9 10">
        <text>2-(2-carboxy-4-methylthiazol-5-yl)ethyl phosphate + 4-amino-2-methyl-5-(diphosphooxymethyl)pyrimidine + 2 H(+) = thiamine phosphate + CO2 + diphosphate</text>
        <dbReference type="Rhea" id="RHEA:47848"/>
        <dbReference type="ChEBI" id="CHEBI:15378"/>
        <dbReference type="ChEBI" id="CHEBI:16526"/>
        <dbReference type="ChEBI" id="CHEBI:33019"/>
        <dbReference type="ChEBI" id="CHEBI:37575"/>
        <dbReference type="ChEBI" id="CHEBI:57841"/>
        <dbReference type="ChEBI" id="CHEBI:62890"/>
        <dbReference type="EC" id="2.5.1.3"/>
    </reaction>
</comment>
<sequence>MSIPVSGIYVLTDHDGLDDGRLLSDVEAALQGGVAMIQYRDKSHDHSARHRRALALRAQCRDYGTPLIINDDVELCAAVDADGVHLGRDDGQLESARQQLGPDKLIGVSCYNELNRARAAAQAGADYLAFGSIFPSDTKPNAVHAPLALLQLASAQFPAPVCAIGGIGPANVDRVAAAGADLVAVIGSVWSGDPRENVARLKQAFEQGRQRQPS</sequence>
<evidence type="ECO:0000256" key="5">
    <source>
        <dbReference type="ARBA" id="ARBA00022977"/>
    </source>
</evidence>
<feature type="binding site" evidence="9">
    <location>
        <position position="139"/>
    </location>
    <ligand>
        <name>4-amino-2-methyl-5-(diphosphooxymethyl)pyrimidine</name>
        <dbReference type="ChEBI" id="CHEBI:57841"/>
    </ligand>
</feature>
<comment type="cofactor">
    <cofactor evidence="9">
        <name>Mg(2+)</name>
        <dbReference type="ChEBI" id="CHEBI:18420"/>
    </cofactor>
    <text evidence="9">Binds 1 Mg(2+) ion per subunit.</text>
</comment>
<comment type="similarity">
    <text evidence="9 10">Belongs to the thiamine-phosphate synthase family.</text>
</comment>
<dbReference type="HAMAP" id="MF_00097">
    <property type="entry name" value="TMP_synthase"/>
    <property type="match status" value="1"/>
</dbReference>
<comment type="caution">
    <text evidence="13">The sequence shown here is derived from an EMBL/GenBank/DDBJ whole genome shotgun (WGS) entry which is preliminary data.</text>
</comment>
<keyword evidence="5 9" id="KW-0784">Thiamine biosynthesis</keyword>
<dbReference type="InterPro" id="IPR036206">
    <property type="entry name" value="ThiamineP_synth_sf"/>
</dbReference>
<feature type="binding site" evidence="9">
    <location>
        <begin position="136"/>
        <end position="138"/>
    </location>
    <ligand>
        <name>2-[(2R,5Z)-2-carboxy-4-methylthiazol-5(2H)-ylidene]ethyl phosphate</name>
        <dbReference type="ChEBI" id="CHEBI:62899"/>
    </ligand>
</feature>
<keyword evidence="4 9" id="KW-0460">Magnesium</keyword>
<feature type="binding site" evidence="9">
    <location>
        <position position="109"/>
    </location>
    <ligand>
        <name>4-amino-2-methyl-5-(diphosphooxymethyl)pyrimidine</name>
        <dbReference type="ChEBI" id="CHEBI:57841"/>
    </ligand>
</feature>
<evidence type="ECO:0000256" key="8">
    <source>
        <dbReference type="ARBA" id="ARBA00047883"/>
    </source>
</evidence>
<evidence type="ECO:0000313" key="14">
    <source>
        <dbReference type="Proteomes" id="UP001302316"/>
    </source>
</evidence>
<dbReference type="Gene3D" id="3.20.20.70">
    <property type="entry name" value="Aldolase class I"/>
    <property type="match status" value="1"/>
</dbReference>
<dbReference type="CDD" id="cd00564">
    <property type="entry name" value="TMP_TenI"/>
    <property type="match status" value="1"/>
</dbReference>
<dbReference type="PANTHER" id="PTHR20857">
    <property type="entry name" value="THIAMINE-PHOSPHATE PYROPHOSPHORYLASE"/>
    <property type="match status" value="1"/>
</dbReference>
<dbReference type="GO" id="GO:0009228">
    <property type="term" value="P:thiamine biosynthetic process"/>
    <property type="evidence" value="ECO:0007669"/>
    <property type="project" value="UniProtKB-KW"/>
</dbReference>
<dbReference type="GO" id="GO:0009229">
    <property type="term" value="P:thiamine diphosphate biosynthetic process"/>
    <property type="evidence" value="ECO:0007669"/>
    <property type="project" value="UniProtKB-UniRule"/>
</dbReference>
<dbReference type="GO" id="GO:0004789">
    <property type="term" value="F:thiamine-phosphate diphosphorylase activity"/>
    <property type="evidence" value="ECO:0007669"/>
    <property type="project" value="UniProtKB-UniRule"/>
</dbReference>
<dbReference type="EMBL" id="JAYGII010000004">
    <property type="protein sequence ID" value="MEA5444910.1"/>
    <property type="molecule type" value="Genomic_DNA"/>
</dbReference>
<evidence type="ECO:0000256" key="1">
    <source>
        <dbReference type="ARBA" id="ARBA00005165"/>
    </source>
</evidence>
<dbReference type="InterPro" id="IPR034291">
    <property type="entry name" value="TMP_synthase"/>
</dbReference>
<gene>
    <name evidence="9 13" type="primary">thiE</name>
    <name evidence="13" type="ORF">VCB98_03650</name>
</gene>
<comment type="function">
    <text evidence="9">Condenses 4-methyl-5-(beta-hydroxyethyl)thiazole monophosphate (THZ-P) and 2-methyl-4-amino-5-hydroxymethyl pyrimidine pyrophosphate (HMP-PP) to form thiamine monophosphate (TMP).</text>
</comment>
<keyword evidence="3 9" id="KW-0479">Metal-binding</keyword>
<reference evidence="13 14" key="1">
    <citation type="submission" date="2023-12" db="EMBL/GenBank/DDBJ databases">
        <title>Whole-genome sequencing of halo(alkali)philic microorganisms from hypersaline lakes.</title>
        <authorList>
            <person name="Sorokin D.Y."/>
            <person name="Merkel A.Y."/>
            <person name="Messina E."/>
            <person name="Yakimov M."/>
        </authorList>
    </citation>
    <scope>NUCLEOTIDE SEQUENCE [LARGE SCALE GENOMIC DNA]</scope>
    <source>
        <strain evidence="13 14">AB-CW1</strain>
    </source>
</reference>
<evidence type="ECO:0000259" key="12">
    <source>
        <dbReference type="Pfam" id="PF02581"/>
    </source>
</evidence>
<dbReference type="Proteomes" id="UP001302316">
    <property type="component" value="Unassembled WGS sequence"/>
</dbReference>
<dbReference type="SUPFAM" id="SSF51391">
    <property type="entry name" value="Thiamin phosphate synthase"/>
    <property type="match status" value="1"/>
</dbReference>
<name>A0AAP6JDD5_9GAMM</name>
<evidence type="ECO:0000256" key="11">
    <source>
        <dbReference type="RuleBase" id="RU004253"/>
    </source>
</evidence>
<dbReference type="NCBIfam" id="TIGR00693">
    <property type="entry name" value="thiE"/>
    <property type="match status" value="1"/>
</dbReference>
<evidence type="ECO:0000256" key="7">
    <source>
        <dbReference type="ARBA" id="ARBA00047851"/>
    </source>
</evidence>
<comment type="pathway">
    <text evidence="1 9 11">Cofactor biosynthesis; thiamine diphosphate biosynthesis; thiamine phosphate from 4-amino-2-methyl-5-diphosphomethylpyrimidine and 4-methyl-5-(2-phosphoethyl)-thiazole: step 1/1.</text>
</comment>
<feature type="binding site" evidence="9">
    <location>
        <begin position="38"/>
        <end position="42"/>
    </location>
    <ligand>
        <name>4-amino-2-methyl-5-(diphosphooxymethyl)pyrimidine</name>
        <dbReference type="ChEBI" id="CHEBI:57841"/>
    </ligand>
</feature>
<dbReference type="EC" id="2.5.1.3" evidence="9"/>
<feature type="binding site" evidence="9">
    <location>
        <position position="166"/>
    </location>
    <ligand>
        <name>2-[(2R,5Z)-2-carboxy-4-methylthiazol-5(2H)-ylidene]ethyl phosphate</name>
        <dbReference type="ChEBI" id="CHEBI:62899"/>
    </ligand>
</feature>
<comment type="caution">
    <text evidence="9">Lacks conserved residue(s) required for the propagation of feature annotation.</text>
</comment>
<evidence type="ECO:0000256" key="9">
    <source>
        <dbReference type="HAMAP-Rule" id="MF_00097"/>
    </source>
</evidence>
<keyword evidence="14" id="KW-1185">Reference proteome</keyword>
<proteinExistence type="inferred from homology"/>
<comment type="catalytic activity">
    <reaction evidence="8 9 10">
        <text>2-[(2R,5Z)-2-carboxy-4-methylthiazol-5(2H)-ylidene]ethyl phosphate + 4-amino-2-methyl-5-(diphosphooxymethyl)pyrimidine + 2 H(+) = thiamine phosphate + CO2 + diphosphate</text>
        <dbReference type="Rhea" id="RHEA:47844"/>
        <dbReference type="ChEBI" id="CHEBI:15378"/>
        <dbReference type="ChEBI" id="CHEBI:16526"/>
        <dbReference type="ChEBI" id="CHEBI:33019"/>
        <dbReference type="ChEBI" id="CHEBI:37575"/>
        <dbReference type="ChEBI" id="CHEBI:57841"/>
        <dbReference type="ChEBI" id="CHEBI:62899"/>
        <dbReference type="EC" id="2.5.1.3"/>
    </reaction>
</comment>
<evidence type="ECO:0000256" key="6">
    <source>
        <dbReference type="ARBA" id="ARBA00047334"/>
    </source>
</evidence>
<feature type="binding site" evidence="9">
    <location>
        <position position="70"/>
    </location>
    <ligand>
        <name>4-amino-2-methyl-5-(diphosphooxymethyl)pyrimidine</name>
        <dbReference type="ChEBI" id="CHEBI:57841"/>
    </ligand>
</feature>
<comment type="catalytic activity">
    <reaction evidence="6 9 10">
        <text>4-methyl-5-(2-phosphooxyethyl)-thiazole + 4-amino-2-methyl-5-(diphosphooxymethyl)pyrimidine + H(+) = thiamine phosphate + diphosphate</text>
        <dbReference type="Rhea" id="RHEA:22328"/>
        <dbReference type="ChEBI" id="CHEBI:15378"/>
        <dbReference type="ChEBI" id="CHEBI:33019"/>
        <dbReference type="ChEBI" id="CHEBI:37575"/>
        <dbReference type="ChEBI" id="CHEBI:57841"/>
        <dbReference type="ChEBI" id="CHEBI:58296"/>
        <dbReference type="EC" id="2.5.1.3"/>
    </reaction>
</comment>
<dbReference type="GO" id="GO:0000287">
    <property type="term" value="F:magnesium ion binding"/>
    <property type="evidence" value="ECO:0007669"/>
    <property type="project" value="UniProtKB-UniRule"/>
</dbReference>
<keyword evidence="2 9" id="KW-0808">Transferase</keyword>
<evidence type="ECO:0000256" key="2">
    <source>
        <dbReference type="ARBA" id="ARBA00022679"/>
    </source>
</evidence>
<dbReference type="AlphaFoldDB" id="A0AAP6JDD5"/>
<feature type="binding site" evidence="9">
    <location>
        <position position="71"/>
    </location>
    <ligand>
        <name>Mg(2+)</name>
        <dbReference type="ChEBI" id="CHEBI:18420"/>
    </ligand>
</feature>
<dbReference type="InterPro" id="IPR013785">
    <property type="entry name" value="Aldolase_TIM"/>
</dbReference>
<evidence type="ECO:0000256" key="10">
    <source>
        <dbReference type="RuleBase" id="RU003826"/>
    </source>
</evidence>
<dbReference type="Pfam" id="PF02581">
    <property type="entry name" value="TMP-TENI"/>
    <property type="match status" value="1"/>
</dbReference>
<evidence type="ECO:0000313" key="13">
    <source>
        <dbReference type="EMBL" id="MEA5444910.1"/>
    </source>
</evidence>